<keyword evidence="3" id="KW-0732">Signal</keyword>
<feature type="compositionally biased region" description="Polar residues" evidence="1">
    <location>
        <begin position="39"/>
        <end position="57"/>
    </location>
</feature>
<evidence type="ECO:0000256" key="3">
    <source>
        <dbReference type="SAM" id="SignalP"/>
    </source>
</evidence>
<evidence type="ECO:0000256" key="1">
    <source>
        <dbReference type="SAM" id="MobiDB-lite"/>
    </source>
</evidence>
<dbReference type="Proteomes" id="UP001163064">
    <property type="component" value="Unassembled WGS sequence"/>
</dbReference>
<feature type="compositionally biased region" description="Low complexity" evidence="1">
    <location>
        <begin position="407"/>
        <end position="420"/>
    </location>
</feature>
<keyword evidence="2" id="KW-0472">Membrane</keyword>
<dbReference type="InterPro" id="IPR006311">
    <property type="entry name" value="TAT_signal"/>
</dbReference>
<reference evidence="4" key="1">
    <citation type="submission" date="2022-10" db="EMBL/GenBank/DDBJ databases">
        <title>Streptomyces beihaiensis sp. nov., a chitin degrading actinobacterium, isolated from shrimp pond soil.</title>
        <authorList>
            <person name="Xie J."/>
            <person name="Shen N."/>
        </authorList>
    </citation>
    <scope>NUCLEOTIDE SEQUENCE</scope>
    <source>
        <strain evidence="4">GXMU-J5</strain>
    </source>
</reference>
<evidence type="ECO:0000313" key="4">
    <source>
        <dbReference type="EMBL" id="MCX3062330.1"/>
    </source>
</evidence>
<proteinExistence type="predicted"/>
<feature type="chain" id="PRO_5046940531" description="Gram-positive cocci surface proteins LPxTG domain-containing protein" evidence="3">
    <location>
        <begin position="31"/>
        <end position="478"/>
    </location>
</feature>
<evidence type="ECO:0000313" key="5">
    <source>
        <dbReference type="Proteomes" id="UP001163064"/>
    </source>
</evidence>
<feature type="signal peptide" evidence="3">
    <location>
        <begin position="1"/>
        <end position="30"/>
    </location>
</feature>
<dbReference type="RefSeq" id="WP_266602472.1">
    <property type="nucleotide sequence ID" value="NZ_JAPHNL010000268.1"/>
</dbReference>
<feature type="transmembrane region" description="Helical" evidence="2">
    <location>
        <begin position="452"/>
        <end position="472"/>
    </location>
</feature>
<evidence type="ECO:0000256" key="2">
    <source>
        <dbReference type="SAM" id="Phobius"/>
    </source>
</evidence>
<feature type="region of interest" description="Disordered" evidence="1">
    <location>
        <begin position="134"/>
        <end position="159"/>
    </location>
</feature>
<dbReference type="PROSITE" id="PS51318">
    <property type="entry name" value="TAT"/>
    <property type="match status" value="1"/>
</dbReference>
<organism evidence="4 5">
    <name type="scientific">Streptomyces beihaiensis</name>
    <dbReference type="NCBI Taxonomy" id="2984495"/>
    <lineage>
        <taxon>Bacteria</taxon>
        <taxon>Bacillati</taxon>
        <taxon>Actinomycetota</taxon>
        <taxon>Actinomycetes</taxon>
        <taxon>Kitasatosporales</taxon>
        <taxon>Streptomycetaceae</taxon>
        <taxon>Streptomyces</taxon>
    </lineage>
</organism>
<protein>
    <recommendedName>
        <fullName evidence="6">Gram-positive cocci surface proteins LPxTG domain-containing protein</fullName>
    </recommendedName>
</protein>
<sequence length="478" mass="49704">MRATRRTFRTAAIVTGTVAALAVPTAAAFADTPPTPQPSASDDQGRQTDQNEGQNEGQAKDQDGTQPPVAGGWESKGSVDIGDGWSAKVDVNASARSARAQIAQNGAVKGTLEAYDGSKSGKFGAYTITLSSDGSVSATKDKDDDATKPPVVGGWEDKGTVDIGDGWSAKVQVNASARSAKADILKDGAAKGHLNAYDDDSDSGKFGKYTVTLSSDGSVSATKDKDGPVVGGWEDRGTVRLGNGWSAKIKVNSSARSAKADILRGGAHKGHLKAYDGSNQTKIDNYTFTLTSDGKITAKKNAAPKPKPKPDHKRVYVKAVRLADGSVAKVYKLGTHHYQADIYARGAKLDTLDADGRTAFGENNGLHVALKPDGTVTSWLDGSGKNDGKHDRQHKPQPRHDQRVTPNGNDNANANANGSHNGERTLPRGGVKAGAENVSSRTSGSDSDETPLIAASAGAAAVGAAGLGFALYRRKNND</sequence>
<keyword evidence="2" id="KW-0812">Transmembrane</keyword>
<name>A0ABT3TZ56_9ACTN</name>
<dbReference type="EMBL" id="JAPHNL010000268">
    <property type="protein sequence ID" value="MCX3062330.1"/>
    <property type="molecule type" value="Genomic_DNA"/>
</dbReference>
<comment type="caution">
    <text evidence="4">The sequence shown here is derived from an EMBL/GenBank/DDBJ whole genome shotgun (WGS) entry which is preliminary data.</text>
</comment>
<accession>A0ABT3TZ56</accession>
<keyword evidence="5" id="KW-1185">Reference proteome</keyword>
<keyword evidence="2" id="KW-1133">Transmembrane helix</keyword>
<feature type="region of interest" description="Disordered" evidence="1">
    <location>
        <begin position="373"/>
        <end position="450"/>
    </location>
</feature>
<feature type="region of interest" description="Disordered" evidence="1">
    <location>
        <begin position="29"/>
        <end position="81"/>
    </location>
</feature>
<gene>
    <name evidence="4" type="ORF">OFY01_21695</name>
</gene>
<evidence type="ECO:0008006" key="6">
    <source>
        <dbReference type="Google" id="ProtNLM"/>
    </source>
</evidence>